<dbReference type="RefSeq" id="WP_179431564.1">
    <property type="nucleotide sequence ID" value="NZ_BAABLC010000007.1"/>
</dbReference>
<proteinExistence type="predicted"/>
<name>A0A7Y9ETN6_9MICO</name>
<sequence length="47" mass="5365">MTRILVDTSIWIDHLLASPLIRGDVRLWTRDRRRAEAAARLGIDAPP</sequence>
<evidence type="ECO:0000313" key="2">
    <source>
        <dbReference type="Proteomes" id="UP000552045"/>
    </source>
</evidence>
<gene>
    <name evidence="1" type="ORF">BKA02_000817</name>
</gene>
<dbReference type="Proteomes" id="UP000552045">
    <property type="component" value="Unassembled WGS sequence"/>
</dbReference>
<accession>A0A7Y9ETN6</accession>
<comment type="caution">
    <text evidence="1">The sequence shown here is derived from an EMBL/GenBank/DDBJ whole genome shotgun (WGS) entry which is preliminary data.</text>
</comment>
<dbReference type="AlphaFoldDB" id="A0A7Y9ETN6"/>
<dbReference type="EMBL" id="JACCBH010000001">
    <property type="protein sequence ID" value="NYD53762.1"/>
    <property type="molecule type" value="Genomic_DNA"/>
</dbReference>
<protein>
    <submittedName>
        <fullName evidence="1">Putative nucleic acid-binding protein</fullName>
    </submittedName>
</protein>
<organism evidence="1 2">
    <name type="scientific">Microbacterium pseudoresistens</name>
    <dbReference type="NCBI Taxonomy" id="640634"/>
    <lineage>
        <taxon>Bacteria</taxon>
        <taxon>Bacillati</taxon>
        <taxon>Actinomycetota</taxon>
        <taxon>Actinomycetes</taxon>
        <taxon>Micrococcales</taxon>
        <taxon>Microbacteriaceae</taxon>
        <taxon>Microbacterium</taxon>
    </lineage>
</organism>
<reference evidence="1 2" key="1">
    <citation type="submission" date="2020-07" db="EMBL/GenBank/DDBJ databases">
        <title>Sequencing the genomes of 1000 actinobacteria strains.</title>
        <authorList>
            <person name="Klenk H.-P."/>
        </authorList>
    </citation>
    <scope>NUCLEOTIDE SEQUENCE [LARGE SCALE GENOMIC DNA]</scope>
    <source>
        <strain evidence="1 2">DSM 22185</strain>
    </source>
</reference>
<evidence type="ECO:0000313" key="1">
    <source>
        <dbReference type="EMBL" id="NYD53762.1"/>
    </source>
</evidence>
<keyword evidence="2" id="KW-1185">Reference proteome</keyword>